<evidence type="ECO:0000256" key="10">
    <source>
        <dbReference type="ARBA" id="ARBA00023157"/>
    </source>
</evidence>
<evidence type="ECO:0000256" key="4">
    <source>
        <dbReference type="ARBA" id="ARBA00022723"/>
    </source>
</evidence>
<dbReference type="GO" id="GO:0016020">
    <property type="term" value="C:membrane"/>
    <property type="evidence" value="ECO:0007669"/>
    <property type="project" value="UniProtKB-SubCell"/>
</dbReference>
<dbReference type="InterPro" id="IPR050450">
    <property type="entry name" value="COX15/CtaA_HemeA_synthase"/>
</dbReference>
<feature type="transmembrane region" description="Helical" evidence="13">
    <location>
        <begin position="99"/>
        <end position="120"/>
    </location>
</feature>
<protein>
    <submittedName>
        <fullName evidence="14">Heme A synthase</fullName>
    </submittedName>
</protein>
<evidence type="ECO:0000256" key="12">
    <source>
        <dbReference type="SAM" id="MobiDB-lite"/>
    </source>
</evidence>
<feature type="transmembrane region" description="Helical" evidence="13">
    <location>
        <begin position="220"/>
        <end position="239"/>
    </location>
</feature>
<keyword evidence="4" id="KW-0479">Metal-binding</keyword>
<dbReference type="InParanoid" id="A0A554NCV3"/>
<feature type="transmembrane region" description="Helical" evidence="13">
    <location>
        <begin position="132"/>
        <end position="150"/>
    </location>
</feature>
<dbReference type="EMBL" id="QMDX01000002">
    <property type="protein sequence ID" value="TSD15221.1"/>
    <property type="molecule type" value="Genomic_DNA"/>
</dbReference>
<evidence type="ECO:0000256" key="3">
    <source>
        <dbReference type="ARBA" id="ARBA00022692"/>
    </source>
</evidence>
<keyword evidence="9 13" id="KW-0472">Membrane</keyword>
<reference evidence="14 15" key="1">
    <citation type="submission" date="2018-06" db="EMBL/GenBank/DDBJ databases">
        <title>Natronomonas sp. F16-60 a new haloarchaeon isolated from a solar saltern of Isla Cristina, Huelva, Spain.</title>
        <authorList>
            <person name="Duran-Viseras A."/>
            <person name="Sanchez-Porro C."/>
            <person name="Ventosa A."/>
        </authorList>
    </citation>
    <scope>NUCLEOTIDE SEQUENCE [LARGE SCALE GENOMIC DNA]</scope>
    <source>
        <strain evidence="14 15">F16-60</strain>
    </source>
</reference>
<dbReference type="AlphaFoldDB" id="A0A554NCV3"/>
<dbReference type="GO" id="GO:0046872">
    <property type="term" value="F:metal ion binding"/>
    <property type="evidence" value="ECO:0007669"/>
    <property type="project" value="UniProtKB-KW"/>
</dbReference>
<evidence type="ECO:0000313" key="15">
    <source>
        <dbReference type="Proteomes" id="UP000319894"/>
    </source>
</evidence>
<dbReference type="InterPro" id="IPR003780">
    <property type="entry name" value="COX15/CtaA_fam"/>
</dbReference>
<dbReference type="GO" id="GO:0016491">
    <property type="term" value="F:oxidoreductase activity"/>
    <property type="evidence" value="ECO:0007669"/>
    <property type="project" value="UniProtKB-KW"/>
</dbReference>
<feature type="compositionally biased region" description="Basic and acidic residues" evidence="12">
    <location>
        <begin position="1"/>
        <end position="10"/>
    </location>
</feature>
<keyword evidence="10" id="KW-1015">Disulfide bond</keyword>
<dbReference type="Pfam" id="PF02628">
    <property type="entry name" value="COX15-CtaA"/>
    <property type="match status" value="1"/>
</dbReference>
<keyword evidence="8" id="KW-0350">Heme biosynthesis</keyword>
<dbReference type="Proteomes" id="UP000319894">
    <property type="component" value="Unassembled WGS sequence"/>
</dbReference>
<evidence type="ECO:0000256" key="7">
    <source>
        <dbReference type="ARBA" id="ARBA00023004"/>
    </source>
</evidence>
<comment type="caution">
    <text evidence="14">The sequence shown here is derived from an EMBL/GenBank/DDBJ whole genome shotgun (WGS) entry which is preliminary data.</text>
</comment>
<keyword evidence="2" id="KW-1003">Cell membrane</keyword>
<evidence type="ECO:0000256" key="9">
    <source>
        <dbReference type="ARBA" id="ARBA00023136"/>
    </source>
</evidence>
<comment type="pathway">
    <text evidence="11">Porphyrin-containing compound metabolism.</text>
</comment>
<evidence type="ECO:0000256" key="2">
    <source>
        <dbReference type="ARBA" id="ARBA00022475"/>
    </source>
</evidence>
<keyword evidence="5 13" id="KW-1133">Transmembrane helix</keyword>
<dbReference type="PANTHER" id="PTHR35457">
    <property type="entry name" value="HEME A SYNTHASE"/>
    <property type="match status" value="1"/>
</dbReference>
<feature type="transmembrane region" description="Helical" evidence="13">
    <location>
        <begin position="47"/>
        <end position="70"/>
    </location>
</feature>
<evidence type="ECO:0000256" key="5">
    <source>
        <dbReference type="ARBA" id="ARBA00022989"/>
    </source>
</evidence>
<evidence type="ECO:0000256" key="6">
    <source>
        <dbReference type="ARBA" id="ARBA00023002"/>
    </source>
</evidence>
<name>A0A554NCV3_9EURY</name>
<feature type="transmembrane region" description="Helical" evidence="13">
    <location>
        <begin position="246"/>
        <end position="267"/>
    </location>
</feature>
<keyword evidence="7" id="KW-0408">Iron</keyword>
<keyword evidence="15" id="KW-1185">Reference proteome</keyword>
<feature type="transmembrane region" description="Helical" evidence="13">
    <location>
        <begin position="192"/>
        <end position="214"/>
    </location>
</feature>
<feature type="region of interest" description="Disordered" evidence="12">
    <location>
        <begin position="1"/>
        <end position="23"/>
    </location>
</feature>
<evidence type="ECO:0000256" key="1">
    <source>
        <dbReference type="ARBA" id="ARBA00004141"/>
    </source>
</evidence>
<gene>
    <name evidence="14" type="ORF">DP107_05055</name>
</gene>
<dbReference type="GO" id="GO:0006784">
    <property type="term" value="P:heme A biosynthetic process"/>
    <property type="evidence" value="ECO:0007669"/>
    <property type="project" value="InterPro"/>
</dbReference>
<evidence type="ECO:0000256" key="8">
    <source>
        <dbReference type="ARBA" id="ARBA00023133"/>
    </source>
</evidence>
<feature type="region of interest" description="Disordered" evidence="12">
    <location>
        <begin position="293"/>
        <end position="313"/>
    </location>
</feature>
<evidence type="ECO:0000256" key="11">
    <source>
        <dbReference type="ARBA" id="ARBA00023444"/>
    </source>
</evidence>
<evidence type="ECO:0000313" key="14">
    <source>
        <dbReference type="EMBL" id="TSD15221.1"/>
    </source>
</evidence>
<dbReference type="PANTHER" id="PTHR35457:SF1">
    <property type="entry name" value="HEME A SYNTHASE"/>
    <property type="match status" value="1"/>
</dbReference>
<organism evidence="14 15">
    <name type="scientific">Haloglomus irregulare</name>
    <dbReference type="NCBI Taxonomy" id="2234134"/>
    <lineage>
        <taxon>Archaea</taxon>
        <taxon>Methanobacteriati</taxon>
        <taxon>Methanobacteriota</taxon>
        <taxon>Stenosarchaea group</taxon>
        <taxon>Halobacteria</taxon>
        <taxon>Halobacteriales</taxon>
        <taxon>Natronomonadaceae</taxon>
        <taxon>Haloglomus</taxon>
    </lineage>
</organism>
<sequence>MVARGVRGEPTRVPAVSQRERESHKSMRPRCVCMNLPARSELSFRHYLAGTTGLTAVLMLLGVYTAAAGAGLTCAQRWPLCDGAVFGLFPADWMSFIEWFHRLVAMVAGFVVLGGTAYAWRAGLSRRVRGALTVATALLPAQIALGALTVTEYEWLILTAHFSTATIIYGGITLATAWAFTDRVRPGAARRATLAATALLPAFLVLSPRLLFVYGGGAQVALYAVGLTALAALCCATVWTTVVRRALATGLAAVVLGALLVLGRQAFGTGAQLVMAGGTLLAFYLSFVAANTEAPSGGSRRRGVAHSGSHSDD</sequence>
<feature type="transmembrane region" description="Helical" evidence="13">
    <location>
        <begin position="273"/>
        <end position="292"/>
    </location>
</feature>
<evidence type="ECO:0000256" key="13">
    <source>
        <dbReference type="SAM" id="Phobius"/>
    </source>
</evidence>
<proteinExistence type="predicted"/>
<comment type="subcellular location">
    <subcellularLocation>
        <location evidence="1">Membrane</location>
        <topology evidence="1">Multi-pass membrane protein</topology>
    </subcellularLocation>
</comment>
<feature type="transmembrane region" description="Helical" evidence="13">
    <location>
        <begin position="156"/>
        <end position="180"/>
    </location>
</feature>
<keyword evidence="6" id="KW-0560">Oxidoreductase</keyword>
<keyword evidence="3 13" id="KW-0812">Transmembrane</keyword>
<accession>A0A554NCV3</accession>